<dbReference type="Pfam" id="PF06125">
    <property type="entry name" value="DUF961"/>
    <property type="match status" value="1"/>
</dbReference>
<proteinExistence type="predicted"/>
<dbReference type="Proteomes" id="UP000255549">
    <property type="component" value="Unassembled WGS sequence"/>
</dbReference>
<dbReference type="STRING" id="1141106.GCA_000308095_00992"/>
<evidence type="ECO:0000313" key="2">
    <source>
        <dbReference type="Proteomes" id="UP000255549"/>
    </source>
</evidence>
<organism evidence="1 2">
    <name type="scientific">Staphylococcus intermedius NCTC 11048</name>
    <dbReference type="NCBI Taxonomy" id="1141106"/>
    <lineage>
        <taxon>Bacteria</taxon>
        <taxon>Bacillati</taxon>
        <taxon>Bacillota</taxon>
        <taxon>Bacilli</taxon>
        <taxon>Bacillales</taxon>
        <taxon>Staphylococcaceae</taxon>
        <taxon>Staphylococcus</taxon>
        <taxon>Staphylococcus intermedius group</taxon>
    </lineage>
</organism>
<dbReference type="AlphaFoldDB" id="A0A380G6H8"/>
<keyword evidence="2" id="KW-1185">Reference proteome</keyword>
<dbReference type="InterPro" id="IPR010365">
    <property type="entry name" value="DUF961"/>
</dbReference>
<evidence type="ECO:0000313" key="1">
    <source>
        <dbReference type="EMBL" id="SUM45581.1"/>
    </source>
</evidence>
<dbReference type="EMBL" id="UHDP01000003">
    <property type="protein sequence ID" value="SUM45581.1"/>
    <property type="molecule type" value="Genomic_DNA"/>
</dbReference>
<sequence length="106" mass="11887">MEPVLDFEKTLGSLNFLGVDEKYKYENGERTNETVYAYKLGSKAQGEQIVVKTPNKVELDYLQECELVNPECKMYVQMNGDFGTIGYSFKADDIKASGGLSPKSNK</sequence>
<dbReference type="InterPro" id="IPR038620">
    <property type="entry name" value="YdcP-like_sf"/>
</dbReference>
<accession>A0A380G6H8</accession>
<name>A0A380G6H8_STAIN</name>
<dbReference type="Gene3D" id="2.40.50.390">
    <property type="entry name" value="Conjugative transposon protein, DUF961"/>
    <property type="match status" value="1"/>
</dbReference>
<gene>
    <name evidence="1" type="ORF">NCTC11048_00566</name>
</gene>
<dbReference type="RefSeq" id="WP_019168869.1">
    <property type="nucleotide sequence ID" value="NZ_CAIB01000176.1"/>
</dbReference>
<protein>
    <submittedName>
        <fullName evidence="1">Transposon-related protein</fullName>
    </submittedName>
</protein>
<dbReference type="OrthoDB" id="2396049at2"/>
<reference evidence="1 2" key="1">
    <citation type="submission" date="2018-06" db="EMBL/GenBank/DDBJ databases">
        <authorList>
            <consortium name="Pathogen Informatics"/>
            <person name="Doyle S."/>
        </authorList>
    </citation>
    <scope>NUCLEOTIDE SEQUENCE [LARGE SCALE GENOMIC DNA]</scope>
    <source>
        <strain evidence="2">NCTC 11048</strain>
    </source>
</reference>